<dbReference type="Gene3D" id="1.25.40.20">
    <property type="entry name" value="Ankyrin repeat-containing domain"/>
    <property type="match status" value="3"/>
</dbReference>
<accession>A0A4D6EGW7</accession>
<reference evidence="2" key="1">
    <citation type="journal article" date="2019" name="Front. Microbiol.">
        <title>Pandoravirus Celtis Illustrates the Microevolution Processes at Work in the Giant Pandoraviridae Genomes.</title>
        <authorList>
            <person name="Legendre M."/>
            <person name="Alempic J.M."/>
            <person name="Philippe N."/>
            <person name="Lartigue A."/>
            <person name="Jeudy S."/>
            <person name="Poirot O."/>
            <person name="Ta N.T."/>
            <person name="Nin S."/>
            <person name="Coute Y."/>
            <person name="Abergel C."/>
            <person name="Claverie J.M."/>
        </authorList>
    </citation>
    <scope>NUCLEOTIDE SEQUENCE</scope>
</reference>
<dbReference type="Proteomes" id="UP001237152">
    <property type="component" value="Segment"/>
</dbReference>
<dbReference type="EMBL" id="MK174290">
    <property type="protein sequence ID" value="QBZ80954.1"/>
    <property type="molecule type" value="Genomic_DNA"/>
</dbReference>
<dbReference type="Pfam" id="PF13637">
    <property type="entry name" value="Ank_4"/>
    <property type="match status" value="1"/>
</dbReference>
<evidence type="ECO:0000313" key="2">
    <source>
        <dbReference type="EMBL" id="QBZ80954.1"/>
    </source>
</evidence>
<dbReference type="InterPro" id="IPR036047">
    <property type="entry name" value="F-box-like_dom_sf"/>
</dbReference>
<feature type="region of interest" description="Disordered" evidence="1">
    <location>
        <begin position="772"/>
        <end position="794"/>
    </location>
</feature>
<dbReference type="PANTHER" id="PTHR46586:SF3">
    <property type="entry name" value="ANKYRIN REPEAT-CONTAINING PROTEIN"/>
    <property type="match status" value="1"/>
</dbReference>
<evidence type="ECO:0000313" key="3">
    <source>
        <dbReference type="Proteomes" id="UP001237152"/>
    </source>
</evidence>
<dbReference type="PANTHER" id="PTHR46586">
    <property type="entry name" value="ANKYRIN REPEAT-CONTAINING PROTEIN"/>
    <property type="match status" value="1"/>
</dbReference>
<dbReference type="SUPFAM" id="SSF48403">
    <property type="entry name" value="Ankyrin repeat"/>
    <property type="match status" value="2"/>
</dbReference>
<dbReference type="CDD" id="cd09917">
    <property type="entry name" value="F-box_SF"/>
    <property type="match status" value="1"/>
</dbReference>
<protein>
    <submittedName>
        <fullName evidence="2">Ankyrin repeat domain containing protein</fullName>
    </submittedName>
</protein>
<dbReference type="InterPro" id="IPR052050">
    <property type="entry name" value="SecEffector_AnkRepeat"/>
</dbReference>
<feature type="region of interest" description="Disordered" evidence="1">
    <location>
        <begin position="580"/>
        <end position="624"/>
    </location>
</feature>
<dbReference type="InterPro" id="IPR036770">
    <property type="entry name" value="Ankyrin_rpt-contain_sf"/>
</dbReference>
<gene>
    <name evidence="2" type="ORF">pclt_cds_356</name>
</gene>
<evidence type="ECO:0000256" key="1">
    <source>
        <dbReference type="SAM" id="MobiDB-lite"/>
    </source>
</evidence>
<dbReference type="SUPFAM" id="SSF81383">
    <property type="entry name" value="F-box domain"/>
    <property type="match status" value="1"/>
</dbReference>
<sequence>MESTAEVPLGLGDMPAEVIDRILGLLDNVDFCACAAASRLWHVYSPADYARRIVASRGWSGPLDLLETGNATAVRGLVALGRMDLADYESAPFLAAHRGHLGLIIALHELDAPGFDSAPGVMDCAVDDGHLDIAIFLHGHRKGGCTTYAMNRAAAHGRLDLVDFLHRNRREGCTRRAMDYAAANGHFDVVVYLHENRTEGCSVGAVNRAAANGHRDVVAYLLAHRTEGSTPLALATAAANGDVGMLRTLTEDCPTVQPGDRRAMDAAAANGHLDAVAYLDEKRTEGCTGRAIVDAADGGHFDVVLFLLDHRLADCVEGLHRAADAALAHGRMDVAERIWARSTMRYTPSMSVFIGAARGGHTAVLSMLRKHHRATFDEYIDDMTFAAVANGHVGAARFCINHAPQSTATGHQPADIVRARHRKGRIRDAVEFAAAAGHVQVIGEVDSVLYDATESYLDGILTAAASNGHLPVIDLVLRRRPYVRLGECVVQAAAAAGHTAILDHLLERPHWHGPSAGLVRAAIDAAAGAGHNHILEWLSRRPDVGPSAWRSSSAVDKAFAGGHVSTLRLLRDPAFGQRTGYHSVADESNNNNDDGDGKDTDNTGDGDAARSRANGPPEPTHWSWGRAARHGHLAAISYLYAEGIRADCWFRTMADAILGDHLAVVKFVYRTMPSHDPSSVLGVAHKHRRYRIAQWLDDAIQHGAYRPPQPPPPPARDDLAGEYRFIWGTRGTGKSLLMAQMLGHIYGPRGDNDNRSLVAFSGPLHVAFNSVYRDTTQQPAETDASIPSRMDEVD</sequence>
<proteinExistence type="predicted"/>
<organism evidence="2 3">
    <name type="scientific">Pandoravirus celtis</name>
    <dbReference type="NCBI Taxonomy" id="2568002"/>
    <lineage>
        <taxon>Viruses</taxon>
        <taxon>Pandoravirus</taxon>
    </lineage>
</organism>
<name>A0A4D6EGW7_9VIRU</name>
<dbReference type="InterPro" id="IPR002110">
    <property type="entry name" value="Ankyrin_rpt"/>
</dbReference>